<evidence type="ECO:0000313" key="2">
    <source>
        <dbReference type="EMBL" id="MBA0869377.1"/>
    </source>
</evidence>
<reference evidence="2 3" key="1">
    <citation type="journal article" date="2019" name="Genome Biol. Evol.">
        <title>Insights into the evolution of the New World diploid cottons (Gossypium, subgenus Houzingenia) based on genome sequencing.</title>
        <authorList>
            <person name="Grover C.E."/>
            <person name="Arick M.A. 2nd"/>
            <person name="Thrash A."/>
            <person name="Conover J.L."/>
            <person name="Sanders W.S."/>
            <person name="Peterson D.G."/>
            <person name="Frelichowski J.E."/>
            <person name="Scheffler J.A."/>
            <person name="Scheffler B.E."/>
            <person name="Wendel J.F."/>
        </authorList>
    </citation>
    <scope>NUCLEOTIDE SEQUENCE [LARGE SCALE GENOMIC DNA]</scope>
    <source>
        <strain evidence="2">1</strain>
        <tissue evidence="2">Leaf</tissue>
    </source>
</reference>
<protein>
    <recommendedName>
        <fullName evidence="4">RNase H type-1 domain-containing protein</fullName>
    </recommendedName>
</protein>
<keyword evidence="1" id="KW-0812">Transmembrane</keyword>
<sequence>MVLWSEPLGMLLLVGILDGILILLNKGYKWATVQTDYSDVAKALTDKGLEDLGITIFI</sequence>
<proteinExistence type="predicted"/>
<accession>A0A7J9MEU7</accession>
<organism evidence="2 3">
    <name type="scientific">Gossypium schwendimanii</name>
    <name type="common">Cotton</name>
    <dbReference type="NCBI Taxonomy" id="34291"/>
    <lineage>
        <taxon>Eukaryota</taxon>
        <taxon>Viridiplantae</taxon>
        <taxon>Streptophyta</taxon>
        <taxon>Embryophyta</taxon>
        <taxon>Tracheophyta</taxon>
        <taxon>Spermatophyta</taxon>
        <taxon>Magnoliopsida</taxon>
        <taxon>eudicotyledons</taxon>
        <taxon>Gunneridae</taxon>
        <taxon>Pentapetalae</taxon>
        <taxon>rosids</taxon>
        <taxon>malvids</taxon>
        <taxon>Malvales</taxon>
        <taxon>Malvaceae</taxon>
        <taxon>Malvoideae</taxon>
        <taxon>Gossypium</taxon>
    </lineage>
</organism>
<dbReference type="EMBL" id="JABFAF010000010">
    <property type="protein sequence ID" value="MBA0869377.1"/>
    <property type="molecule type" value="Genomic_DNA"/>
</dbReference>
<dbReference type="AlphaFoldDB" id="A0A7J9MEU7"/>
<keyword evidence="3" id="KW-1185">Reference proteome</keyword>
<keyword evidence="1" id="KW-0472">Membrane</keyword>
<gene>
    <name evidence="2" type="ORF">Goshw_027623</name>
</gene>
<evidence type="ECO:0000256" key="1">
    <source>
        <dbReference type="SAM" id="Phobius"/>
    </source>
</evidence>
<dbReference type="OrthoDB" id="1000431at2759"/>
<evidence type="ECO:0000313" key="3">
    <source>
        <dbReference type="Proteomes" id="UP000593576"/>
    </source>
</evidence>
<feature type="transmembrane region" description="Helical" evidence="1">
    <location>
        <begin position="6"/>
        <end position="24"/>
    </location>
</feature>
<name>A0A7J9MEU7_GOSSC</name>
<evidence type="ECO:0008006" key="4">
    <source>
        <dbReference type="Google" id="ProtNLM"/>
    </source>
</evidence>
<keyword evidence="1" id="KW-1133">Transmembrane helix</keyword>
<dbReference type="Proteomes" id="UP000593576">
    <property type="component" value="Unassembled WGS sequence"/>
</dbReference>
<comment type="caution">
    <text evidence="2">The sequence shown here is derived from an EMBL/GenBank/DDBJ whole genome shotgun (WGS) entry which is preliminary data.</text>
</comment>